<name>A0A7G8BD72_9BACT</name>
<feature type="transmembrane region" description="Helical" evidence="1">
    <location>
        <begin position="76"/>
        <end position="96"/>
    </location>
</feature>
<dbReference type="Proteomes" id="UP000515312">
    <property type="component" value="Chromosome"/>
</dbReference>
<keyword evidence="3" id="KW-1185">Reference proteome</keyword>
<protein>
    <submittedName>
        <fullName evidence="2">FUSC family protein</fullName>
    </submittedName>
</protein>
<feature type="transmembrane region" description="Helical" evidence="1">
    <location>
        <begin position="492"/>
        <end position="512"/>
    </location>
</feature>
<dbReference type="RefSeq" id="WP_186740419.1">
    <property type="nucleotide sequence ID" value="NZ_CP060394.1"/>
</dbReference>
<organism evidence="2 3">
    <name type="scientific">Alloacidobacterium dinghuense</name>
    <dbReference type="NCBI Taxonomy" id="2763107"/>
    <lineage>
        <taxon>Bacteria</taxon>
        <taxon>Pseudomonadati</taxon>
        <taxon>Acidobacteriota</taxon>
        <taxon>Terriglobia</taxon>
        <taxon>Terriglobales</taxon>
        <taxon>Acidobacteriaceae</taxon>
        <taxon>Alloacidobacterium</taxon>
    </lineage>
</organism>
<sequence length="720" mass="79177">MTTYSGSNSSVRNLIEVLRAELTWYPGRPALVARMVLACTSVVLLAEIFRIPGAVLGASFPILISRDNLKATRKTAFQIALACSIGTAEVIVGGMLTAGSPFLHVMWVIVSLFAAFYVISSLNFTSASLTLSAILAIAIRLWDYPIRAETRVESSLYTLLSILIGCVVSVLIETVFSKKSPPDIVLDGISRRLSLVETLLNRPSFADFPSSALRIQLGRAASRGVDDLRQHLANPSYDTGFRDLLATVIALTRQLIELGSNLAESAPDLSVEDQERCRAIARNLASVRSSLGRMECPEWIDLPFTSHSSNPILIEIERTTGLITQSFCSESFRIHWSSPAAAPTTSISEFVTDALQNPEHIKFAVRGTLSAFLCYLFYMSTGWMGLVSSTLTCTLTARRLTGGGRQRQTLRFAGFVLGAGVISLGTEVFILPQLNTIAEFALLSASVVWVGSWIATSGPRIAFAGFQIILSYNLVNLNRFTINTSLVPSRDAVLGIVLGIVAMWLVFDHLWAETSGSSVRSLLLGTLRNLADFKAVAAETPQEANQRLAATSSRINRDFDKLRDLADLYAFESFPKMRRESLVNRSIRTLSPELRAFLLVKTGLLQHMKLAAAEPDAIVREVEEQASSVLHGIANAIESEAPEQLSRRNVDAQELRARVFIEEEKSRDWKDRWKQIEMRLCASLLEIASHLAWRARLNLALEVGDEEAVGDWPIGKIVET</sequence>
<dbReference type="KEGG" id="adin:H7849_15195"/>
<evidence type="ECO:0000313" key="2">
    <source>
        <dbReference type="EMBL" id="QNI30492.1"/>
    </source>
</evidence>
<keyword evidence="1" id="KW-0812">Transmembrane</keyword>
<keyword evidence="1" id="KW-1133">Transmembrane helix</keyword>
<feature type="transmembrane region" description="Helical" evidence="1">
    <location>
        <begin position="409"/>
        <end position="430"/>
    </location>
</feature>
<feature type="transmembrane region" description="Helical" evidence="1">
    <location>
        <begin position="124"/>
        <end position="142"/>
    </location>
</feature>
<dbReference type="EMBL" id="CP060394">
    <property type="protein sequence ID" value="QNI30492.1"/>
    <property type="molecule type" value="Genomic_DNA"/>
</dbReference>
<feature type="transmembrane region" description="Helical" evidence="1">
    <location>
        <begin position="372"/>
        <end position="397"/>
    </location>
</feature>
<evidence type="ECO:0000256" key="1">
    <source>
        <dbReference type="SAM" id="Phobius"/>
    </source>
</evidence>
<accession>A0A7G8BD72</accession>
<gene>
    <name evidence="2" type="ORF">H7849_15195</name>
</gene>
<evidence type="ECO:0000313" key="3">
    <source>
        <dbReference type="Proteomes" id="UP000515312"/>
    </source>
</evidence>
<dbReference type="AlphaFoldDB" id="A0A7G8BD72"/>
<feature type="transmembrane region" description="Helical" evidence="1">
    <location>
        <begin position="31"/>
        <end position="64"/>
    </location>
</feature>
<proteinExistence type="predicted"/>
<reference evidence="2 3" key="1">
    <citation type="submission" date="2020-08" db="EMBL/GenBank/DDBJ databases">
        <title>Edaphobacter telluris sp. nov. and Acidobacterium dinghuensis sp. nov., two acidobacteria isolated from forest soil.</title>
        <authorList>
            <person name="Fu J."/>
            <person name="Qiu L."/>
        </authorList>
    </citation>
    <scope>NUCLEOTIDE SEQUENCE [LARGE SCALE GENOMIC DNA]</scope>
    <source>
        <strain evidence="2">4Y35</strain>
    </source>
</reference>
<feature type="transmembrane region" description="Helical" evidence="1">
    <location>
        <begin position="154"/>
        <end position="172"/>
    </location>
</feature>
<keyword evidence="1" id="KW-0472">Membrane</keyword>